<gene>
    <name evidence="1" type="ORF">E5329_10010</name>
</gene>
<dbReference type="Proteomes" id="UP000304953">
    <property type="component" value="Unassembled WGS sequence"/>
</dbReference>
<reference evidence="1" key="1">
    <citation type="submission" date="2019-04" db="EMBL/GenBank/DDBJ databases">
        <title>Microbes associate with the intestines of laboratory mice.</title>
        <authorList>
            <person name="Navarre W."/>
            <person name="Wong E."/>
            <person name="Huang K."/>
            <person name="Tropini C."/>
            <person name="Ng K."/>
            <person name="Yu B."/>
        </authorList>
    </citation>
    <scope>NUCLEOTIDE SEQUENCE</scope>
    <source>
        <strain evidence="1">NM01_1-7b</strain>
    </source>
</reference>
<dbReference type="EMBL" id="SRYA01000017">
    <property type="protein sequence ID" value="TGY96353.1"/>
    <property type="molecule type" value="Genomic_DNA"/>
</dbReference>
<comment type="caution">
    <text evidence="1">The sequence shown here is derived from an EMBL/GenBank/DDBJ whole genome shotgun (WGS) entry which is preliminary data.</text>
</comment>
<accession>A0AC61RXB2</accession>
<sequence>MKKNDVILIVVLLAAALAVYGFISLFSAKNTKEAQAVVYLDGEVQGSYPLDHDTSVTIQAESGGYNILEIRDGKADITEASCPDKICVNHRPVQNRGESLVCLPNKIVVEIENGGETEIDGSTK</sequence>
<name>A0AC61RXB2_9FIRM</name>
<evidence type="ECO:0000313" key="2">
    <source>
        <dbReference type="Proteomes" id="UP000304953"/>
    </source>
</evidence>
<organism evidence="1 2">
    <name type="scientific">Petralouisia muris</name>
    <dbReference type="NCBI Taxonomy" id="3032872"/>
    <lineage>
        <taxon>Bacteria</taxon>
        <taxon>Bacillati</taxon>
        <taxon>Bacillota</taxon>
        <taxon>Clostridia</taxon>
        <taxon>Lachnospirales</taxon>
        <taxon>Lachnospiraceae</taxon>
        <taxon>Petralouisia</taxon>
    </lineage>
</organism>
<protein>
    <submittedName>
        <fullName evidence="1">NusG domain II-containing protein</fullName>
    </submittedName>
</protein>
<proteinExistence type="predicted"/>
<evidence type="ECO:0000313" key="1">
    <source>
        <dbReference type="EMBL" id="TGY96353.1"/>
    </source>
</evidence>
<keyword evidence="2" id="KW-1185">Reference proteome</keyword>